<evidence type="ECO:0000313" key="6">
    <source>
        <dbReference type="EMBL" id="PRP71228.1"/>
    </source>
</evidence>
<dbReference type="Pfam" id="PF00126">
    <property type="entry name" value="HTH_1"/>
    <property type="match status" value="1"/>
</dbReference>
<proteinExistence type="inferred from homology"/>
<evidence type="ECO:0000256" key="4">
    <source>
        <dbReference type="ARBA" id="ARBA00023163"/>
    </source>
</evidence>
<dbReference type="SUPFAM" id="SSF53850">
    <property type="entry name" value="Periplasmic binding protein-like II"/>
    <property type="match status" value="1"/>
</dbReference>
<dbReference type="Gene3D" id="1.10.10.10">
    <property type="entry name" value="Winged helix-like DNA-binding domain superfamily/Winged helix DNA-binding domain"/>
    <property type="match status" value="1"/>
</dbReference>
<feature type="domain" description="HTH lysR-type" evidence="5">
    <location>
        <begin position="9"/>
        <end position="61"/>
    </location>
</feature>
<dbReference type="GO" id="GO:0043565">
    <property type="term" value="F:sequence-specific DNA binding"/>
    <property type="evidence" value="ECO:0007669"/>
    <property type="project" value="TreeGrafter"/>
</dbReference>
<keyword evidence="4" id="KW-0804">Transcription</keyword>
<dbReference type="SUPFAM" id="SSF46785">
    <property type="entry name" value="Winged helix' DNA-binding domain"/>
    <property type="match status" value="1"/>
</dbReference>
<evidence type="ECO:0000259" key="5">
    <source>
        <dbReference type="PROSITE" id="PS50931"/>
    </source>
</evidence>
<dbReference type="InterPro" id="IPR000847">
    <property type="entry name" value="LysR_HTH_N"/>
</dbReference>
<dbReference type="PANTHER" id="PTHR30537:SF5">
    <property type="entry name" value="HTH-TYPE TRANSCRIPTIONAL ACTIVATOR TTDR-RELATED"/>
    <property type="match status" value="1"/>
</dbReference>
<dbReference type="FunFam" id="1.10.10.10:FF:000001">
    <property type="entry name" value="LysR family transcriptional regulator"/>
    <property type="match status" value="1"/>
</dbReference>
<dbReference type="EMBL" id="MTBD01000017">
    <property type="protein sequence ID" value="PRP71228.1"/>
    <property type="molecule type" value="Genomic_DNA"/>
</dbReference>
<dbReference type="GO" id="GO:0003700">
    <property type="term" value="F:DNA-binding transcription factor activity"/>
    <property type="evidence" value="ECO:0007669"/>
    <property type="project" value="InterPro"/>
</dbReference>
<dbReference type="InterPro" id="IPR058163">
    <property type="entry name" value="LysR-type_TF_proteobact-type"/>
</dbReference>
<gene>
    <name evidence="6" type="ORF">BUE93_08250</name>
</gene>
<evidence type="ECO:0000256" key="3">
    <source>
        <dbReference type="ARBA" id="ARBA00023125"/>
    </source>
</evidence>
<sequence length="311" mass="34583">MVMRTLWNLRVFCAVVEEKSFVAAARRLGTSPSSATRALQALEDELGTMLLARSSKLVELTMAGEAYYPLARQMLDLQRQAEEELSQQASSPRGLLRFSAPESLGREILPRTLAKLAEAHPGLRFEVLYSDAILEPIRDKLDFSIRGAFPAASELIGYPLWRYRRHLYASPEYIARHGAPSHPRELPQHRVLMHSAPRVLKAWNFVCGDETVSLNLNAWHRSNSGNGVLDAARGGLGIARLGDWLAEPLAARGELIRLCPAFRIVSSQGDDPQMHAVFASRNMPRKARLLLEALRAEATAAGLSRPPSFWK</sequence>
<comment type="similarity">
    <text evidence="1">Belongs to the LysR transcriptional regulatory family.</text>
</comment>
<dbReference type="InterPro" id="IPR036388">
    <property type="entry name" value="WH-like_DNA-bd_sf"/>
</dbReference>
<evidence type="ECO:0000256" key="2">
    <source>
        <dbReference type="ARBA" id="ARBA00023015"/>
    </source>
</evidence>
<reference evidence="6 7" key="1">
    <citation type="submission" date="2017-01" db="EMBL/GenBank/DDBJ databases">
        <title>New insights into the genetic diversity of Chromobacterium isolated from tropical freshwater lake.</title>
        <authorList>
            <person name="Santos A.B."/>
            <person name="Nascimento A.M."/>
            <person name="Da Silva P.C."/>
        </authorList>
    </citation>
    <scope>NUCLEOTIDE SEQUENCE [LARGE SCALE GENOMIC DNA]</scope>
    <source>
        <strain evidence="6 7">56AF</strain>
    </source>
</reference>
<dbReference type="OrthoDB" id="9786526at2"/>
<keyword evidence="2" id="KW-0805">Transcription regulation</keyword>
<dbReference type="AlphaFoldDB" id="A0A2S9X670"/>
<comment type="caution">
    <text evidence="6">The sequence shown here is derived from an EMBL/GenBank/DDBJ whole genome shotgun (WGS) entry which is preliminary data.</text>
</comment>
<name>A0A2S9X670_9NEIS</name>
<accession>A0A2S9X670</accession>
<evidence type="ECO:0000256" key="1">
    <source>
        <dbReference type="ARBA" id="ARBA00009437"/>
    </source>
</evidence>
<dbReference type="GO" id="GO:0006351">
    <property type="term" value="P:DNA-templated transcription"/>
    <property type="evidence" value="ECO:0007669"/>
    <property type="project" value="TreeGrafter"/>
</dbReference>
<dbReference type="Gene3D" id="3.40.190.290">
    <property type="match status" value="1"/>
</dbReference>
<dbReference type="Pfam" id="PF03466">
    <property type="entry name" value="LysR_substrate"/>
    <property type="match status" value="1"/>
</dbReference>
<dbReference type="InterPro" id="IPR005119">
    <property type="entry name" value="LysR_subst-bd"/>
</dbReference>
<dbReference type="CDD" id="cd08422">
    <property type="entry name" value="PBP2_CrgA_like"/>
    <property type="match status" value="1"/>
</dbReference>
<dbReference type="InterPro" id="IPR036390">
    <property type="entry name" value="WH_DNA-bd_sf"/>
</dbReference>
<protein>
    <submittedName>
        <fullName evidence="6">LysR family transcriptional regulator</fullName>
    </submittedName>
</protein>
<dbReference type="PANTHER" id="PTHR30537">
    <property type="entry name" value="HTH-TYPE TRANSCRIPTIONAL REGULATOR"/>
    <property type="match status" value="1"/>
</dbReference>
<organism evidence="6 7">
    <name type="scientific">Chromobacterium amazonense</name>
    <dbReference type="NCBI Taxonomy" id="1382803"/>
    <lineage>
        <taxon>Bacteria</taxon>
        <taxon>Pseudomonadati</taxon>
        <taxon>Pseudomonadota</taxon>
        <taxon>Betaproteobacteria</taxon>
        <taxon>Neisseriales</taxon>
        <taxon>Chromobacteriaceae</taxon>
        <taxon>Chromobacterium</taxon>
    </lineage>
</organism>
<dbReference type="PROSITE" id="PS50931">
    <property type="entry name" value="HTH_LYSR"/>
    <property type="match status" value="1"/>
</dbReference>
<keyword evidence="3" id="KW-0238">DNA-binding</keyword>
<dbReference type="Proteomes" id="UP000239469">
    <property type="component" value="Unassembled WGS sequence"/>
</dbReference>
<evidence type="ECO:0000313" key="7">
    <source>
        <dbReference type="Proteomes" id="UP000239469"/>
    </source>
</evidence>